<protein>
    <submittedName>
        <fullName evidence="2">Helix-turn-helix domain-containing protein</fullName>
    </submittedName>
</protein>
<evidence type="ECO:0000256" key="1">
    <source>
        <dbReference type="SAM" id="MobiDB-lite"/>
    </source>
</evidence>
<evidence type="ECO:0000313" key="3">
    <source>
        <dbReference type="Proteomes" id="UP000672097"/>
    </source>
</evidence>
<dbReference type="SUPFAM" id="SSF47413">
    <property type="entry name" value="lambda repressor-like DNA-binding domains"/>
    <property type="match status" value="1"/>
</dbReference>
<keyword evidence="3" id="KW-1185">Reference proteome</keyword>
<dbReference type="EMBL" id="JAGQDG010000002">
    <property type="protein sequence ID" value="MBQ0934632.1"/>
    <property type="molecule type" value="Genomic_DNA"/>
</dbReference>
<feature type="region of interest" description="Disordered" evidence="1">
    <location>
        <begin position="70"/>
        <end position="94"/>
    </location>
</feature>
<proteinExistence type="predicted"/>
<dbReference type="Proteomes" id="UP000672097">
    <property type="component" value="Unassembled WGS sequence"/>
</dbReference>
<accession>A0ABS5DU18</accession>
<organism evidence="2 3">
    <name type="scientific">Ideonella paludis</name>
    <dbReference type="NCBI Taxonomy" id="1233411"/>
    <lineage>
        <taxon>Bacteria</taxon>
        <taxon>Pseudomonadati</taxon>
        <taxon>Pseudomonadota</taxon>
        <taxon>Betaproteobacteria</taxon>
        <taxon>Burkholderiales</taxon>
        <taxon>Sphaerotilaceae</taxon>
        <taxon>Ideonella</taxon>
    </lineage>
</organism>
<comment type="caution">
    <text evidence="2">The sequence shown here is derived from an EMBL/GenBank/DDBJ whole genome shotgun (WGS) entry which is preliminary data.</text>
</comment>
<dbReference type="Gene3D" id="1.10.260.40">
    <property type="entry name" value="lambda repressor-like DNA-binding domains"/>
    <property type="match status" value="1"/>
</dbReference>
<gene>
    <name evidence="2" type="ORF">KAK11_04750</name>
</gene>
<reference evidence="2 3" key="1">
    <citation type="submission" date="2021-04" db="EMBL/GenBank/DDBJ databases">
        <title>The genome sequence of type strain Ideonella paludis KCTC 32238.</title>
        <authorList>
            <person name="Liu Y."/>
        </authorList>
    </citation>
    <scope>NUCLEOTIDE SEQUENCE [LARGE SCALE GENOMIC DNA]</scope>
    <source>
        <strain evidence="2 3">KCTC 32238</strain>
    </source>
</reference>
<name>A0ABS5DU18_9BURK</name>
<sequence>MSLIDYLNGERGRGRAVAKAAGLSTSFLSQLARGKRPIPAEHCAPIERATGFAVMRWHMRPHDWHRVWPELLHSPGAPEPGTQGDDGCGSRPTD</sequence>
<dbReference type="RefSeq" id="WP_210807903.1">
    <property type="nucleotide sequence ID" value="NZ_JAGQDG010000002.1"/>
</dbReference>
<evidence type="ECO:0000313" key="2">
    <source>
        <dbReference type="EMBL" id="MBQ0934632.1"/>
    </source>
</evidence>
<dbReference type="InterPro" id="IPR010982">
    <property type="entry name" value="Lambda_DNA-bd_dom_sf"/>
</dbReference>
<dbReference type="Pfam" id="PF15943">
    <property type="entry name" value="YdaS_toxin"/>
    <property type="match status" value="1"/>
</dbReference>
<dbReference type="InterPro" id="IPR031856">
    <property type="entry name" value="YdaS_toxin-like"/>
</dbReference>